<dbReference type="EMBL" id="JBBBDM010000016">
    <property type="protein sequence ID" value="MEI5688939.1"/>
    <property type="molecule type" value="Genomic_DNA"/>
</dbReference>
<dbReference type="RefSeq" id="WP_336546114.1">
    <property type="nucleotide sequence ID" value="NZ_JBBBDM010000016.1"/>
</dbReference>
<protein>
    <recommendedName>
        <fullName evidence="3">ADP ribosyltransferase domain-containing protein</fullName>
    </recommendedName>
</protein>
<gene>
    <name evidence="1" type="ORF">V8201_17745</name>
</gene>
<evidence type="ECO:0000313" key="1">
    <source>
        <dbReference type="EMBL" id="MEI5688939.1"/>
    </source>
</evidence>
<sequence length="238" mass="26232">MSLNLIDIYSPALTLWETRESTLEESLEHGRPYRVQTRPRAIIGSSMDAAVHIANEGTDQTLRNYINDTLSASYEYKAWRHAMPSTTPRNIADYQKSLSTCDLDAVSRDIVAIGQVLTHGQCLFHAGVSALPSPLVTSRPLSTSFCPDVALRNAEHKGKAYHGGRIDLFVLEAHNPTTTVFVFRRGGTNLGHENEVLFASGAQVKITASKLIRNDYPVSLDGINMKLVPIYVHNALIS</sequence>
<keyword evidence="2" id="KW-1185">Reference proteome</keyword>
<dbReference type="Proteomes" id="UP001367771">
    <property type="component" value="Unassembled WGS sequence"/>
</dbReference>
<reference evidence="1 2" key="1">
    <citation type="journal article" date="2013" name="Int. J. Syst. Evol. Microbiol.">
        <title>Sphingomonas kyungheensis sp. nov., a bacterium with ginsenoside-converting activity isolated from soil of a ginseng field.</title>
        <authorList>
            <person name="Son H.M."/>
            <person name="Yang J.E."/>
            <person name="Park Y."/>
            <person name="Han C.K."/>
            <person name="Kim S.G."/>
            <person name="Kook M."/>
            <person name="Yi T.H."/>
        </authorList>
    </citation>
    <scope>NUCLEOTIDE SEQUENCE [LARGE SCALE GENOMIC DNA]</scope>
    <source>
        <strain evidence="1 2">LMG 26582</strain>
    </source>
</reference>
<evidence type="ECO:0008006" key="3">
    <source>
        <dbReference type="Google" id="ProtNLM"/>
    </source>
</evidence>
<accession>A0ABU8H794</accession>
<name>A0ABU8H794_9SPHN</name>
<comment type="caution">
    <text evidence="1">The sequence shown here is derived from an EMBL/GenBank/DDBJ whole genome shotgun (WGS) entry which is preliminary data.</text>
</comment>
<proteinExistence type="predicted"/>
<organism evidence="1 2">
    <name type="scientific">Sphingomonas kyungheensis</name>
    <dbReference type="NCBI Taxonomy" id="1069987"/>
    <lineage>
        <taxon>Bacteria</taxon>
        <taxon>Pseudomonadati</taxon>
        <taxon>Pseudomonadota</taxon>
        <taxon>Alphaproteobacteria</taxon>
        <taxon>Sphingomonadales</taxon>
        <taxon>Sphingomonadaceae</taxon>
        <taxon>Sphingomonas</taxon>
    </lineage>
</organism>
<evidence type="ECO:0000313" key="2">
    <source>
        <dbReference type="Proteomes" id="UP001367771"/>
    </source>
</evidence>